<evidence type="ECO:0000256" key="1">
    <source>
        <dbReference type="SAM" id="Phobius"/>
    </source>
</evidence>
<dbReference type="Proteomes" id="UP000463470">
    <property type="component" value="Unassembled WGS sequence"/>
</dbReference>
<keyword evidence="1" id="KW-0472">Membrane</keyword>
<keyword evidence="1" id="KW-0812">Transmembrane</keyword>
<proteinExistence type="predicted"/>
<protein>
    <submittedName>
        <fullName evidence="2">Uncharacterized protein</fullName>
    </submittedName>
</protein>
<accession>A0A845L1D3</accession>
<comment type="caution">
    <text evidence="2">The sequence shown here is derived from an EMBL/GenBank/DDBJ whole genome shotgun (WGS) entry which is preliminary data.</text>
</comment>
<evidence type="ECO:0000313" key="2">
    <source>
        <dbReference type="EMBL" id="MZP28775.1"/>
    </source>
</evidence>
<reference evidence="2 3" key="1">
    <citation type="submission" date="2020-01" db="EMBL/GenBank/DDBJ databases">
        <title>Whole-genome sequence of Heliobacterium undosum DSM 13378.</title>
        <authorList>
            <person name="Kyndt J.A."/>
            <person name="Meyer T.E."/>
        </authorList>
    </citation>
    <scope>NUCLEOTIDE SEQUENCE [LARGE SCALE GENOMIC DNA]</scope>
    <source>
        <strain evidence="2 3">DSM 13378</strain>
    </source>
</reference>
<sequence>MDSSIFDTIWTAIAIVGVYLGFGYAFWYWMRADKTVDRQWKEAKQHYKGLFYMGWPFVLIGVLLAGAKSKVTNK</sequence>
<feature type="transmembrane region" description="Helical" evidence="1">
    <location>
        <begin position="9"/>
        <end position="29"/>
    </location>
</feature>
<dbReference type="RefSeq" id="WP_161254886.1">
    <property type="nucleotide sequence ID" value="NZ_WXEY01000002.1"/>
</dbReference>
<name>A0A845L1D3_9FIRM</name>
<dbReference type="OrthoDB" id="2083459at2"/>
<evidence type="ECO:0000313" key="3">
    <source>
        <dbReference type="Proteomes" id="UP000463470"/>
    </source>
</evidence>
<dbReference type="EMBL" id="WXEY01000002">
    <property type="protein sequence ID" value="MZP28775.1"/>
    <property type="molecule type" value="Genomic_DNA"/>
</dbReference>
<gene>
    <name evidence="2" type="ORF">GTO91_03510</name>
</gene>
<keyword evidence="3" id="KW-1185">Reference proteome</keyword>
<dbReference type="AlphaFoldDB" id="A0A845L1D3"/>
<keyword evidence="1" id="KW-1133">Transmembrane helix</keyword>
<feature type="transmembrane region" description="Helical" evidence="1">
    <location>
        <begin position="49"/>
        <end position="67"/>
    </location>
</feature>
<organism evidence="2 3">
    <name type="scientific">Heliomicrobium undosum</name>
    <dbReference type="NCBI Taxonomy" id="121734"/>
    <lineage>
        <taxon>Bacteria</taxon>
        <taxon>Bacillati</taxon>
        <taxon>Bacillota</taxon>
        <taxon>Clostridia</taxon>
        <taxon>Eubacteriales</taxon>
        <taxon>Heliobacteriaceae</taxon>
        <taxon>Heliomicrobium</taxon>
    </lineage>
</organism>